<evidence type="ECO:0000313" key="2">
    <source>
        <dbReference type="Proteomes" id="UP000828941"/>
    </source>
</evidence>
<proteinExistence type="predicted"/>
<name>A0ACB9KNJ1_BAUVA</name>
<reference evidence="1 2" key="1">
    <citation type="journal article" date="2022" name="DNA Res.">
        <title>Chromosomal-level genome assembly of the orchid tree Bauhinia variegata (Leguminosae; Cercidoideae) supports the allotetraploid origin hypothesis of Bauhinia.</title>
        <authorList>
            <person name="Zhong Y."/>
            <person name="Chen Y."/>
            <person name="Zheng D."/>
            <person name="Pang J."/>
            <person name="Liu Y."/>
            <person name="Luo S."/>
            <person name="Meng S."/>
            <person name="Qian L."/>
            <person name="Wei D."/>
            <person name="Dai S."/>
            <person name="Zhou R."/>
        </authorList>
    </citation>
    <scope>NUCLEOTIDE SEQUENCE [LARGE SCALE GENOMIC DNA]</scope>
    <source>
        <strain evidence="1">BV-YZ2020</strain>
    </source>
</reference>
<sequence>MAIASLVPLSFLCFLLNLASQATAQPQYNVCVTERGTFVATPTYKANLNTLLANLTSNTQNDYGFYNLSYGQSPDKVTVIGLCRGDLKPDACRRCLNDARALLPNICPDNKEAIAFYENCMLRYSNRSIMGVVEDTPWYPRWNGVNVTNVDQYNQVLLNKLLPELRSDAASGDSRRKFAAGNATVTMSQTIFGLVQCTPDLSRQLCIDCLDEAFSEISKCCNSVGNVTIGRPSCNVRYGTQRFYDATADKSTKVQTNTTTSTEGKSNTSQTVIAIVVPVVVFIILLLLVCIYLRMKRPIKNIEGETKAGDEEIEPIETLKFDFDTIKVTTNNFSDENKLGQGGFGVVYKVKITLSH</sequence>
<keyword evidence="2" id="KW-1185">Reference proteome</keyword>
<accession>A0ACB9KNJ1</accession>
<dbReference type="Proteomes" id="UP000828941">
    <property type="component" value="Chromosome 13"/>
</dbReference>
<gene>
    <name evidence="1" type="ORF">L6164_032154</name>
</gene>
<protein>
    <submittedName>
        <fullName evidence="1">Uncharacterized protein</fullName>
    </submittedName>
</protein>
<dbReference type="EMBL" id="CM039438">
    <property type="protein sequence ID" value="KAI4298618.1"/>
    <property type="molecule type" value="Genomic_DNA"/>
</dbReference>
<organism evidence="1 2">
    <name type="scientific">Bauhinia variegata</name>
    <name type="common">Purple orchid tree</name>
    <name type="synonym">Phanera variegata</name>
    <dbReference type="NCBI Taxonomy" id="167791"/>
    <lineage>
        <taxon>Eukaryota</taxon>
        <taxon>Viridiplantae</taxon>
        <taxon>Streptophyta</taxon>
        <taxon>Embryophyta</taxon>
        <taxon>Tracheophyta</taxon>
        <taxon>Spermatophyta</taxon>
        <taxon>Magnoliopsida</taxon>
        <taxon>eudicotyledons</taxon>
        <taxon>Gunneridae</taxon>
        <taxon>Pentapetalae</taxon>
        <taxon>rosids</taxon>
        <taxon>fabids</taxon>
        <taxon>Fabales</taxon>
        <taxon>Fabaceae</taxon>
        <taxon>Cercidoideae</taxon>
        <taxon>Cercideae</taxon>
        <taxon>Bauhiniinae</taxon>
        <taxon>Bauhinia</taxon>
    </lineage>
</organism>
<comment type="caution">
    <text evidence="1">The sequence shown here is derived from an EMBL/GenBank/DDBJ whole genome shotgun (WGS) entry which is preliminary data.</text>
</comment>
<evidence type="ECO:0000313" key="1">
    <source>
        <dbReference type="EMBL" id="KAI4298618.1"/>
    </source>
</evidence>